<dbReference type="Pfam" id="PF12585">
    <property type="entry name" value="DUF3759"/>
    <property type="match status" value="1"/>
</dbReference>
<evidence type="ECO:0000313" key="3">
    <source>
        <dbReference type="EMBL" id="GAU96649.1"/>
    </source>
</evidence>
<evidence type="ECO:0000313" key="4">
    <source>
        <dbReference type="Proteomes" id="UP000186922"/>
    </source>
</evidence>
<evidence type="ECO:0000256" key="2">
    <source>
        <dbReference type="SAM" id="SignalP"/>
    </source>
</evidence>
<keyword evidence="4" id="KW-1185">Reference proteome</keyword>
<feature type="region of interest" description="Disordered" evidence="1">
    <location>
        <begin position="55"/>
        <end position="89"/>
    </location>
</feature>
<accession>A0A1D1V4G8</accession>
<proteinExistence type="predicted"/>
<dbReference type="AlphaFoldDB" id="A0A1D1V4G8"/>
<feature type="compositionally biased region" description="Polar residues" evidence="1">
    <location>
        <begin position="57"/>
        <end position="88"/>
    </location>
</feature>
<organism evidence="3 4">
    <name type="scientific">Ramazzottius varieornatus</name>
    <name type="common">Water bear</name>
    <name type="synonym">Tardigrade</name>
    <dbReference type="NCBI Taxonomy" id="947166"/>
    <lineage>
        <taxon>Eukaryota</taxon>
        <taxon>Metazoa</taxon>
        <taxon>Ecdysozoa</taxon>
        <taxon>Tardigrada</taxon>
        <taxon>Eutardigrada</taxon>
        <taxon>Parachela</taxon>
        <taxon>Hypsibioidea</taxon>
        <taxon>Ramazzottiidae</taxon>
        <taxon>Ramazzottius</taxon>
    </lineage>
</organism>
<dbReference type="OrthoDB" id="9975876at2759"/>
<feature type="region of interest" description="Disordered" evidence="1">
    <location>
        <begin position="168"/>
        <end position="220"/>
    </location>
</feature>
<sequence length="220" mass="23599">MQFHTGIFLALAVLLSFQERSTAAEISLPWLLDQLKNVQGYFSTSQAKDAHSAVFGENNSGKTSSGVSDTDISPASGTPVTPSKNTGSHTRELIAAAAGFEAMRMYERHQAKQTGQPVNHSIMKNILAGLAAAAVERLVETKGLDLIDAQKAKAQAIQTVEHIAEEKYGKNYGDDGSTPPPYRMELPAVQDKQKGKEGNSDLGSPQRHVAEATTSAGEYR</sequence>
<protein>
    <submittedName>
        <fullName evidence="3">Uncharacterized protein</fullName>
    </submittedName>
</protein>
<name>A0A1D1V4G8_RAMVA</name>
<reference evidence="3 4" key="1">
    <citation type="journal article" date="2016" name="Nat. Commun.">
        <title>Extremotolerant tardigrade genome and improved radiotolerance of human cultured cells by tardigrade-unique protein.</title>
        <authorList>
            <person name="Hashimoto T."/>
            <person name="Horikawa D.D."/>
            <person name="Saito Y."/>
            <person name="Kuwahara H."/>
            <person name="Kozuka-Hata H."/>
            <person name="Shin-I T."/>
            <person name="Minakuchi Y."/>
            <person name="Ohishi K."/>
            <person name="Motoyama A."/>
            <person name="Aizu T."/>
            <person name="Enomoto A."/>
            <person name="Kondo K."/>
            <person name="Tanaka S."/>
            <person name="Hara Y."/>
            <person name="Koshikawa S."/>
            <person name="Sagara H."/>
            <person name="Miura T."/>
            <person name="Yokobori S."/>
            <person name="Miyagawa K."/>
            <person name="Suzuki Y."/>
            <person name="Kubo T."/>
            <person name="Oyama M."/>
            <person name="Kohara Y."/>
            <person name="Fujiyama A."/>
            <person name="Arakawa K."/>
            <person name="Katayama T."/>
            <person name="Toyoda A."/>
            <person name="Kunieda T."/>
        </authorList>
    </citation>
    <scope>NUCLEOTIDE SEQUENCE [LARGE SCALE GENOMIC DNA]</scope>
    <source>
        <strain evidence="3 4">YOKOZUNA-1</strain>
    </source>
</reference>
<dbReference type="PANTHER" id="PTHR37450">
    <property type="entry name" value="CIPC PROTEIN"/>
    <property type="match status" value="1"/>
</dbReference>
<gene>
    <name evidence="3" type="primary">RvY_08067-1</name>
    <name evidence="3" type="synonym">RvY_08067.1</name>
    <name evidence="3" type="ORF">RvY_08067</name>
</gene>
<evidence type="ECO:0000256" key="1">
    <source>
        <dbReference type="SAM" id="MobiDB-lite"/>
    </source>
</evidence>
<dbReference type="PANTHER" id="PTHR37450:SF1">
    <property type="entry name" value="CIPC PROTEIN"/>
    <property type="match status" value="1"/>
</dbReference>
<comment type="caution">
    <text evidence="3">The sequence shown here is derived from an EMBL/GenBank/DDBJ whole genome shotgun (WGS) entry which is preliminary data.</text>
</comment>
<dbReference type="STRING" id="947166.A0A1D1V4G8"/>
<dbReference type="Proteomes" id="UP000186922">
    <property type="component" value="Unassembled WGS sequence"/>
</dbReference>
<dbReference type="EMBL" id="BDGG01000003">
    <property type="protein sequence ID" value="GAU96649.1"/>
    <property type="molecule type" value="Genomic_DNA"/>
</dbReference>
<dbReference type="InterPro" id="IPR022234">
    <property type="entry name" value="DUF3759"/>
</dbReference>
<feature type="signal peptide" evidence="2">
    <location>
        <begin position="1"/>
        <end position="23"/>
    </location>
</feature>
<feature type="chain" id="PRO_5008898021" evidence="2">
    <location>
        <begin position="24"/>
        <end position="220"/>
    </location>
</feature>
<keyword evidence="2" id="KW-0732">Signal</keyword>